<organism evidence="2 3">
    <name type="scientific">Isoptericola luteus</name>
    <dbReference type="NCBI Taxonomy" id="2879484"/>
    <lineage>
        <taxon>Bacteria</taxon>
        <taxon>Bacillati</taxon>
        <taxon>Actinomycetota</taxon>
        <taxon>Actinomycetes</taxon>
        <taxon>Micrococcales</taxon>
        <taxon>Promicromonosporaceae</taxon>
        <taxon>Isoptericola</taxon>
    </lineage>
</organism>
<dbReference type="InterPro" id="IPR029058">
    <property type="entry name" value="AB_hydrolase_fold"/>
</dbReference>
<keyword evidence="3" id="KW-1185">Reference proteome</keyword>
<feature type="domain" description="KANL3/Tex30 alpha/beta hydrolase-like" evidence="1">
    <location>
        <begin position="11"/>
        <end position="181"/>
    </location>
</feature>
<dbReference type="Pfam" id="PF20408">
    <property type="entry name" value="Abhydrolase_11"/>
    <property type="match status" value="1"/>
</dbReference>
<dbReference type="Gene3D" id="3.40.50.1820">
    <property type="entry name" value="alpha/beta hydrolase"/>
    <property type="match status" value="1"/>
</dbReference>
<proteinExistence type="predicted"/>
<dbReference type="GO" id="GO:0016787">
    <property type="term" value="F:hydrolase activity"/>
    <property type="evidence" value="ECO:0007669"/>
    <property type="project" value="UniProtKB-KW"/>
</dbReference>
<gene>
    <name evidence="2" type="ORF">LEP48_02405</name>
</gene>
<dbReference type="InterPro" id="IPR046879">
    <property type="entry name" value="KANL3/Tex30_Abhydrolase"/>
</dbReference>
<keyword evidence="2" id="KW-0378">Hydrolase</keyword>
<evidence type="ECO:0000313" key="3">
    <source>
        <dbReference type="Proteomes" id="UP001319870"/>
    </source>
</evidence>
<protein>
    <submittedName>
        <fullName evidence="2">Dienelactone hydrolase</fullName>
    </submittedName>
</protein>
<name>A0ABS7ZB06_9MICO</name>
<dbReference type="InterPro" id="IPR026555">
    <property type="entry name" value="NSL3/Tex30"/>
</dbReference>
<accession>A0ABS7ZB06</accession>
<sequence>MTSPYPQDPAGLLLTPGAGAGRDHHGLLAVERALGELPEPVPVARVDFPYRLAGKRVPDRPPVAIAHLRDAARRFAAELGTTTDRLLLGGRSYGGRMCSMAVAEGLPAAGLVLLSYPLHPPGRPDRLRVEHLGSLDLPVLFVSGDRDPFGTPEELAAHTAAIPGPVTRVTLPGAHDVKGRDADVAAAVAAWVRGSPQSHPSP</sequence>
<dbReference type="EMBL" id="JAIXCQ010000001">
    <property type="protein sequence ID" value="MCA5892200.1"/>
    <property type="molecule type" value="Genomic_DNA"/>
</dbReference>
<dbReference type="RefSeq" id="WP_225563914.1">
    <property type="nucleotide sequence ID" value="NZ_JAIXCQ010000001.1"/>
</dbReference>
<dbReference type="PANTHER" id="PTHR13136">
    <property type="entry name" value="TESTIS DEVELOPMENT PROTEIN PRTD"/>
    <property type="match status" value="1"/>
</dbReference>
<comment type="caution">
    <text evidence="2">The sequence shown here is derived from an EMBL/GenBank/DDBJ whole genome shotgun (WGS) entry which is preliminary data.</text>
</comment>
<dbReference type="SUPFAM" id="SSF53474">
    <property type="entry name" value="alpha/beta-Hydrolases"/>
    <property type="match status" value="1"/>
</dbReference>
<reference evidence="2 3" key="1">
    <citation type="submission" date="2021-09" db="EMBL/GenBank/DDBJ databases">
        <title>Isoptericola luteus sp. nov., a novel bacterium isolated from Harbin, the capital city of Heilongjiang province.</title>
        <authorList>
            <person name="Li J."/>
        </authorList>
    </citation>
    <scope>NUCLEOTIDE SEQUENCE [LARGE SCALE GENOMIC DNA]</scope>
    <source>
        <strain evidence="2 3">NEAU-Y5</strain>
    </source>
</reference>
<evidence type="ECO:0000259" key="1">
    <source>
        <dbReference type="Pfam" id="PF20408"/>
    </source>
</evidence>
<dbReference type="Proteomes" id="UP001319870">
    <property type="component" value="Unassembled WGS sequence"/>
</dbReference>
<evidence type="ECO:0000313" key="2">
    <source>
        <dbReference type="EMBL" id="MCA5892200.1"/>
    </source>
</evidence>
<dbReference type="PANTHER" id="PTHR13136:SF11">
    <property type="entry name" value="TESTIS-EXPRESSED PROTEIN 30"/>
    <property type="match status" value="1"/>
</dbReference>